<evidence type="ECO:0000313" key="7">
    <source>
        <dbReference type="Proteomes" id="UP000231259"/>
    </source>
</evidence>
<evidence type="ECO:0000256" key="1">
    <source>
        <dbReference type="ARBA" id="ARBA00001946"/>
    </source>
</evidence>
<evidence type="ECO:0000256" key="4">
    <source>
        <dbReference type="RuleBase" id="RU000384"/>
    </source>
</evidence>
<reference evidence="6 7" key="1">
    <citation type="submission" date="2013-09" db="EMBL/GenBank/DDBJ databases">
        <title>Genome sequencing of Phaeobacter antarcticus sp. nov. SM1211.</title>
        <authorList>
            <person name="Zhang X.-Y."/>
            <person name="Liu C."/>
            <person name="Chen X.-L."/>
            <person name="Xie B.-B."/>
            <person name="Qin Q.-L."/>
            <person name="Rong J.-C."/>
            <person name="Zhang Y.-Z."/>
        </authorList>
    </citation>
    <scope>NUCLEOTIDE SEQUENCE [LARGE SCALE GENOMIC DNA]</scope>
    <source>
        <strain evidence="6 7">SM1211</strain>
    </source>
</reference>
<evidence type="ECO:0000259" key="5">
    <source>
        <dbReference type="PROSITE" id="PS51987"/>
    </source>
</evidence>
<dbReference type="Gene3D" id="3.30.590.10">
    <property type="entry name" value="Glutamine synthetase/guanido kinase, catalytic domain"/>
    <property type="match status" value="1"/>
</dbReference>
<comment type="caution">
    <text evidence="6">The sequence shown here is derived from an EMBL/GenBank/DDBJ whole genome shotgun (WGS) entry which is preliminary data.</text>
</comment>
<keyword evidence="7" id="KW-1185">Reference proteome</keyword>
<accession>A0A2G8RDN0</accession>
<dbReference type="AlphaFoldDB" id="A0A2G8RDN0"/>
<feature type="domain" description="GS catalytic" evidence="5">
    <location>
        <begin position="124"/>
        <end position="458"/>
    </location>
</feature>
<evidence type="ECO:0000256" key="3">
    <source>
        <dbReference type="PROSITE-ProRule" id="PRU01331"/>
    </source>
</evidence>
<dbReference type="Gene3D" id="3.10.20.70">
    <property type="entry name" value="Glutamine synthetase, N-terminal domain"/>
    <property type="match status" value="1"/>
</dbReference>
<dbReference type="Proteomes" id="UP000231259">
    <property type="component" value="Unassembled WGS sequence"/>
</dbReference>
<keyword evidence="2" id="KW-0436">Ligase</keyword>
<dbReference type="PROSITE" id="PS51987">
    <property type="entry name" value="GS_CATALYTIC"/>
    <property type="match status" value="1"/>
</dbReference>
<dbReference type="GO" id="GO:0004356">
    <property type="term" value="F:glutamine synthetase activity"/>
    <property type="evidence" value="ECO:0007669"/>
    <property type="project" value="InterPro"/>
</dbReference>
<organism evidence="6 7">
    <name type="scientific">Puniceibacterium antarcticum</name>
    <dbReference type="NCBI Taxonomy" id="1206336"/>
    <lineage>
        <taxon>Bacteria</taxon>
        <taxon>Pseudomonadati</taxon>
        <taxon>Pseudomonadota</taxon>
        <taxon>Alphaproteobacteria</taxon>
        <taxon>Rhodobacterales</taxon>
        <taxon>Paracoccaceae</taxon>
        <taxon>Puniceibacterium</taxon>
    </lineage>
</organism>
<name>A0A2G8RDN0_9RHOB</name>
<dbReference type="SMART" id="SM01230">
    <property type="entry name" value="Gln-synt_C"/>
    <property type="match status" value="1"/>
</dbReference>
<dbReference type="Pfam" id="PF00120">
    <property type="entry name" value="Gln-synt_C"/>
    <property type="match status" value="1"/>
</dbReference>
<comment type="cofactor">
    <cofactor evidence="1">
        <name>Mg(2+)</name>
        <dbReference type="ChEBI" id="CHEBI:18420"/>
    </cofactor>
</comment>
<dbReference type="OrthoDB" id="9807095at2"/>
<sequence length="458" mass="48297">MTPPSAPPTRASLSEAQAFLAAYPDVQAIDIVLSDLHGVGRGKIIRRHELESLFTSGRGMPASLFAQDVAGDDVPAAIALMGDGGGDSRCWPVPKTLGYQSATGRGVVLLQMEAADGTPCPLDPRTALLGQIARAQSTGLTPMGALELEFYLVDKERDGAGCPQPARAPMTGRRLSSTNCMSVDELDEMSPFFDAVYSGAVALDLPLESLISEYAAGQFELTLRYRALAQAADDIIRAKRLLRSTARRFGMEACFMAKPFSQSSGSGMHLHLSLTDAGGANLFGDPSEGVLSPLMLSAIGGIRHSMAESMLVLAPVLNSWRRFAGTVYSPAANTWGTEDRNVALRIPAGGARSRHFEHRVAGVDANPYLVAAITLGAALDGIDAGMDPGPEGAGGATAYPAIPASWRDAITLFEGSEGMKALLGAPLHEMFAALKRGEHDALAVQVTDLEWLLYGTTL</sequence>
<gene>
    <name evidence="6" type="ORF">P775_13995</name>
</gene>
<dbReference type="RefSeq" id="WP_099911443.1">
    <property type="nucleotide sequence ID" value="NZ_AWWI01000096.1"/>
</dbReference>
<proteinExistence type="inferred from homology"/>
<protein>
    <recommendedName>
        <fullName evidence="5">GS catalytic domain-containing protein</fullName>
    </recommendedName>
</protein>
<dbReference type="GO" id="GO:0006598">
    <property type="term" value="P:polyamine catabolic process"/>
    <property type="evidence" value="ECO:0007669"/>
    <property type="project" value="TreeGrafter"/>
</dbReference>
<dbReference type="InterPro" id="IPR014746">
    <property type="entry name" value="Gln_synth/guanido_kin_cat_dom"/>
</dbReference>
<dbReference type="SUPFAM" id="SSF54368">
    <property type="entry name" value="Glutamine synthetase, N-terminal domain"/>
    <property type="match status" value="1"/>
</dbReference>
<dbReference type="InterPro" id="IPR008146">
    <property type="entry name" value="Gln_synth_cat_dom"/>
</dbReference>
<dbReference type="SUPFAM" id="SSF55931">
    <property type="entry name" value="Glutamine synthetase/guanido kinase"/>
    <property type="match status" value="1"/>
</dbReference>
<dbReference type="GO" id="GO:0006542">
    <property type="term" value="P:glutamine biosynthetic process"/>
    <property type="evidence" value="ECO:0007669"/>
    <property type="project" value="InterPro"/>
</dbReference>
<evidence type="ECO:0000256" key="2">
    <source>
        <dbReference type="ARBA" id="ARBA00022598"/>
    </source>
</evidence>
<dbReference type="InterPro" id="IPR036651">
    <property type="entry name" value="Gln_synt_N_sf"/>
</dbReference>
<comment type="similarity">
    <text evidence="3 4">Belongs to the glutamine synthetase family.</text>
</comment>
<evidence type="ECO:0000313" key="6">
    <source>
        <dbReference type="EMBL" id="PIL19632.1"/>
    </source>
</evidence>
<dbReference type="EMBL" id="AWWI01000096">
    <property type="protein sequence ID" value="PIL19632.1"/>
    <property type="molecule type" value="Genomic_DNA"/>
</dbReference>
<dbReference type="PANTHER" id="PTHR43785:SF12">
    <property type="entry name" value="TYPE-1 GLUTAMINE SYNTHETASE 2"/>
    <property type="match status" value="1"/>
</dbReference>
<dbReference type="PANTHER" id="PTHR43785">
    <property type="entry name" value="GAMMA-GLUTAMYLPUTRESCINE SYNTHETASE"/>
    <property type="match status" value="1"/>
</dbReference>